<dbReference type="InterPro" id="IPR001412">
    <property type="entry name" value="aa-tRNA-synth_I_CS"/>
</dbReference>
<accession>A0A1F5RWH7</accession>
<comment type="caution">
    <text evidence="9">Lacks conserved residue(s) required for the propagation of feature annotation.</text>
</comment>
<dbReference type="Gene3D" id="3.40.50.620">
    <property type="entry name" value="HUPs"/>
    <property type="match status" value="2"/>
</dbReference>
<evidence type="ECO:0000313" key="16">
    <source>
        <dbReference type="Proteomes" id="UP000177691"/>
    </source>
</evidence>
<dbReference type="InterPro" id="IPR002302">
    <property type="entry name" value="Leu-tRNA-ligase"/>
</dbReference>
<dbReference type="GO" id="GO:0005829">
    <property type="term" value="C:cytosol"/>
    <property type="evidence" value="ECO:0007669"/>
    <property type="project" value="TreeGrafter"/>
</dbReference>
<comment type="catalytic activity">
    <reaction evidence="8 9">
        <text>tRNA(Leu) + L-leucine + ATP = L-leucyl-tRNA(Leu) + AMP + diphosphate</text>
        <dbReference type="Rhea" id="RHEA:11688"/>
        <dbReference type="Rhea" id="RHEA-COMP:9613"/>
        <dbReference type="Rhea" id="RHEA-COMP:9622"/>
        <dbReference type="ChEBI" id="CHEBI:30616"/>
        <dbReference type="ChEBI" id="CHEBI:33019"/>
        <dbReference type="ChEBI" id="CHEBI:57427"/>
        <dbReference type="ChEBI" id="CHEBI:78442"/>
        <dbReference type="ChEBI" id="CHEBI:78494"/>
        <dbReference type="ChEBI" id="CHEBI:456215"/>
        <dbReference type="EC" id="6.1.1.4"/>
    </reaction>
</comment>
<keyword evidence="5 9" id="KW-0067">ATP-binding</keyword>
<keyword evidence="3 9" id="KW-0436">Ligase</keyword>
<dbReference type="Gene3D" id="3.90.740.10">
    <property type="entry name" value="Valyl/Leucyl/Isoleucyl-tRNA synthetase, editing domain"/>
    <property type="match status" value="1"/>
</dbReference>
<reference evidence="15 16" key="1">
    <citation type="journal article" date="2016" name="Nat. Commun.">
        <title>Thousands of microbial genomes shed light on interconnected biogeochemical processes in an aquifer system.</title>
        <authorList>
            <person name="Anantharaman K."/>
            <person name="Brown C.T."/>
            <person name="Hug L.A."/>
            <person name="Sharon I."/>
            <person name="Castelle C.J."/>
            <person name="Probst A.J."/>
            <person name="Thomas B.C."/>
            <person name="Singh A."/>
            <person name="Wilkins M.J."/>
            <person name="Karaoz U."/>
            <person name="Brodie E.L."/>
            <person name="Williams K.H."/>
            <person name="Hubbard S.S."/>
            <person name="Banfield J.F."/>
        </authorList>
    </citation>
    <scope>NUCLEOTIDE SEQUENCE [LARGE SCALE GENOMIC DNA]</scope>
</reference>
<evidence type="ECO:0000256" key="10">
    <source>
        <dbReference type="RuleBase" id="RU363035"/>
    </source>
</evidence>
<dbReference type="FunFam" id="3.40.50.620:FF:000003">
    <property type="entry name" value="Leucine--tRNA ligase"/>
    <property type="match status" value="1"/>
</dbReference>
<feature type="domain" description="Methionyl/Valyl/Leucyl/Isoleucyl-tRNA synthetase anticodon-binding" evidence="12">
    <location>
        <begin position="1032"/>
        <end position="1139"/>
    </location>
</feature>
<dbReference type="Gene3D" id="3.10.20.590">
    <property type="match status" value="1"/>
</dbReference>
<dbReference type="InterPro" id="IPR015797">
    <property type="entry name" value="NUDIX_hydrolase-like_dom_sf"/>
</dbReference>
<dbReference type="Pfam" id="PF06821">
    <property type="entry name" value="Ser_hydrolase"/>
    <property type="match status" value="1"/>
</dbReference>
<sequence length="1178" mass="134005">MNKKRYVTYDDFIKNGGEEYWQTGWQSSDLYQAEDFAKKKKKYILIEFPYPSGAGLHVGHVRSYTALDIMSRMLRLQGYNVLYPIGWDAFGLPTENYAIKNKIHPRLATEANIKTFRRQLKSLGLSFDWSREVDTTDPKYYQWTQWIFLQLFKKGLAYKKKIPINWCPSCKIGLAHEEVIDGKCERCGTAVEQREKEQWLLAITKYADRLIKDLDPVDYLEKIKTQQVNWIGRSKGAELKFEVRSKKLEKKEYLNVFTTKPDTLFGATYMVLAPEHELVTQLKDQIENWREVEKYINQSKTKSELQRTSLEKAKTGVELEGIKAINPANNEEIPVWIADYVLASYGTGAIMAVPAHDERDFEFAKKFKLPIKQVIAPETGNKRDGENVVQGGCGVVFDPKSQKYAVAAWNNGMIGLFSGNVGKTEDEQAGILREVTEESGLHDFLHIEKIATAYPHYYNSAKNSNRHGSAACYLAVLKTANMRPTKREAHEKFELQWRSPAEILNNWRKYNQKNDLDHWVWFLRQAVGKAIELGYDSTSDNSIFYISAYVGKGVIINSGGFNGLSSDEAKKKITAKVGGKMKVQYKLRDWIFSRQHYWGEPIPMVYCEQCAQRKPKVLLIHGLYGHSKENWLPWFKKQMEKNGYEVLIPDLPNNERPSLAEWLKALGNLGIRKGDQLFIVGHSLGAPTACQFILKNKLRVEKLILVAPTGKSQNENNFANLQKAGCSKEAINCIKDFNDANTGLGKLKKSVENSVVYFSDNDPYIPLDVQNDYRALGAEEKLLRSKGHFNSNAGVVELPEILEEFPSALDFGWIPVPEKDLPVELPKVKHYEPTDTGESPLAVIKDWVNTECPRCGGKAKRETDTMPNWAGSSWYFLRYCDPKNNKAFADAVKLKYWLPVDLYNGGMEHTTLHLLYSRFWNKFLYDCGLVPVSEPYARRVSHGMVLAEDGKKMSKSLGNVINPDEVVNNVGADSLRLYEMFMGPFADTIPWSMEGVKGVRRFLEKVFALTPQPPLPRGEGKRVPASGVRVLLHKTIKKITEDIENMKFNTAVSAMMIFVNEAQAEGLAKDELEKFLIILAPFAPHMTEELWSRLGHKQSIFKEKWPAYDANLTKDEIVRLAIQVNGKLRDTMEAAADISADEAKAKALASEKVKKWTEGKLIAKVIVVKNRLVNIVVK</sequence>
<dbReference type="Pfam" id="PF08264">
    <property type="entry name" value="Anticodon_1"/>
    <property type="match status" value="1"/>
</dbReference>
<dbReference type="PRINTS" id="PR00985">
    <property type="entry name" value="TRNASYNTHLEU"/>
</dbReference>
<dbReference type="Pfam" id="PF09334">
    <property type="entry name" value="tRNA-synt_1g"/>
    <property type="match status" value="1"/>
</dbReference>
<evidence type="ECO:0000256" key="1">
    <source>
        <dbReference type="ARBA" id="ARBA00005594"/>
    </source>
</evidence>
<dbReference type="EMBL" id="MFFU01000037">
    <property type="protein sequence ID" value="OGF18765.1"/>
    <property type="molecule type" value="Genomic_DNA"/>
</dbReference>
<dbReference type="PANTHER" id="PTHR43740:SF2">
    <property type="entry name" value="LEUCINE--TRNA LIGASE, MITOCHONDRIAL"/>
    <property type="match status" value="1"/>
</dbReference>
<evidence type="ECO:0000256" key="5">
    <source>
        <dbReference type="ARBA" id="ARBA00022840"/>
    </source>
</evidence>
<dbReference type="InterPro" id="IPR013155">
    <property type="entry name" value="M/V/L/I-tRNA-synth_anticd-bd"/>
</dbReference>
<feature type="domain" description="Aminoacyl-tRNA synthetase class Ia" evidence="11">
    <location>
        <begin position="857"/>
        <end position="979"/>
    </location>
</feature>
<comment type="caution">
    <text evidence="15">The sequence shown here is derived from an EMBL/GenBank/DDBJ whole genome shotgun (WGS) entry which is preliminary data.</text>
</comment>
<gene>
    <name evidence="9" type="primary">leuS</name>
    <name evidence="15" type="ORF">A3D54_04110</name>
</gene>
<evidence type="ECO:0000256" key="3">
    <source>
        <dbReference type="ARBA" id="ARBA00022598"/>
    </source>
</evidence>
<dbReference type="InterPro" id="IPR010662">
    <property type="entry name" value="RBBP9/YdeN"/>
</dbReference>
<dbReference type="PROSITE" id="PS00178">
    <property type="entry name" value="AA_TRNA_LIGASE_I"/>
    <property type="match status" value="1"/>
</dbReference>
<dbReference type="HAMAP" id="MF_00049_B">
    <property type="entry name" value="Leu_tRNA_synth_B"/>
    <property type="match status" value="1"/>
</dbReference>
<evidence type="ECO:0000256" key="9">
    <source>
        <dbReference type="HAMAP-Rule" id="MF_00049"/>
    </source>
</evidence>
<dbReference type="GO" id="GO:0006429">
    <property type="term" value="P:leucyl-tRNA aminoacylation"/>
    <property type="evidence" value="ECO:0007669"/>
    <property type="project" value="UniProtKB-UniRule"/>
</dbReference>
<dbReference type="InterPro" id="IPR014729">
    <property type="entry name" value="Rossmann-like_a/b/a_fold"/>
</dbReference>
<dbReference type="Pfam" id="PF13603">
    <property type="entry name" value="tRNA-synt_1_2"/>
    <property type="match status" value="1"/>
</dbReference>
<evidence type="ECO:0000256" key="6">
    <source>
        <dbReference type="ARBA" id="ARBA00022917"/>
    </source>
</evidence>
<evidence type="ECO:0000313" key="15">
    <source>
        <dbReference type="EMBL" id="OGF18765.1"/>
    </source>
</evidence>
<dbReference type="Gene3D" id="1.10.730.10">
    <property type="entry name" value="Isoleucyl-tRNA Synthetase, Domain 1"/>
    <property type="match status" value="1"/>
</dbReference>
<keyword evidence="2 9" id="KW-0963">Cytoplasm</keyword>
<dbReference type="PANTHER" id="PTHR43740">
    <property type="entry name" value="LEUCYL-TRNA SYNTHETASE"/>
    <property type="match status" value="1"/>
</dbReference>
<evidence type="ECO:0000259" key="12">
    <source>
        <dbReference type="Pfam" id="PF08264"/>
    </source>
</evidence>
<dbReference type="Gene3D" id="3.40.50.1820">
    <property type="entry name" value="alpha/beta hydrolase"/>
    <property type="match status" value="1"/>
</dbReference>
<comment type="subcellular location">
    <subcellularLocation>
        <location evidence="9">Cytoplasm</location>
    </subcellularLocation>
</comment>
<protein>
    <recommendedName>
        <fullName evidence="9">Leucine--tRNA ligase</fullName>
        <ecNumber evidence="9">6.1.1.4</ecNumber>
    </recommendedName>
    <alternativeName>
        <fullName evidence="9">Leucyl-tRNA synthetase</fullName>
        <shortName evidence="9">LeuRS</shortName>
    </alternativeName>
</protein>
<dbReference type="PROSITE" id="PS00893">
    <property type="entry name" value="NUDIX_BOX"/>
    <property type="match status" value="1"/>
</dbReference>
<keyword evidence="4 9" id="KW-0547">Nucleotide-binding</keyword>
<dbReference type="InterPro" id="IPR025709">
    <property type="entry name" value="Leu_tRNA-synth_edit"/>
</dbReference>
<feature type="domain" description="Leucyl-tRNA synthetase editing" evidence="14">
    <location>
        <begin position="229"/>
        <end position="384"/>
    </location>
</feature>
<dbReference type="Proteomes" id="UP000177691">
    <property type="component" value="Unassembled WGS sequence"/>
</dbReference>
<evidence type="ECO:0000259" key="13">
    <source>
        <dbReference type="Pfam" id="PF09334"/>
    </source>
</evidence>
<dbReference type="CDD" id="cd07958">
    <property type="entry name" value="Anticodon_Ia_Leu_BEm"/>
    <property type="match status" value="1"/>
</dbReference>
<dbReference type="InterPro" id="IPR015413">
    <property type="entry name" value="Methionyl/Leucyl_tRNA_Synth"/>
</dbReference>
<dbReference type="Pfam" id="PF00133">
    <property type="entry name" value="tRNA-synt_1"/>
    <property type="match status" value="1"/>
</dbReference>
<dbReference type="Gene3D" id="3.90.79.10">
    <property type="entry name" value="Nucleoside Triphosphate Pyrophosphohydrolase"/>
    <property type="match status" value="1"/>
</dbReference>
<dbReference type="SUPFAM" id="SSF55811">
    <property type="entry name" value="Nudix"/>
    <property type="match status" value="1"/>
</dbReference>
<dbReference type="InterPro" id="IPR009008">
    <property type="entry name" value="Val/Leu/Ile-tRNA-synth_edit"/>
</dbReference>
<comment type="similarity">
    <text evidence="1 9 10">Belongs to the class-I aminoacyl-tRNA synthetase family.</text>
</comment>
<name>A0A1F5RWH7_9BACT</name>
<dbReference type="InterPro" id="IPR002300">
    <property type="entry name" value="aa-tRNA-synth_Ia"/>
</dbReference>
<evidence type="ECO:0000256" key="8">
    <source>
        <dbReference type="ARBA" id="ARBA00047469"/>
    </source>
</evidence>
<feature type="domain" description="Methionyl/Leucyl tRNA synthetase" evidence="13">
    <location>
        <begin position="46"/>
        <end position="191"/>
    </location>
</feature>
<dbReference type="EC" id="6.1.1.4" evidence="9"/>
<evidence type="ECO:0000256" key="4">
    <source>
        <dbReference type="ARBA" id="ARBA00022741"/>
    </source>
</evidence>
<dbReference type="GO" id="GO:0005524">
    <property type="term" value="F:ATP binding"/>
    <property type="evidence" value="ECO:0007669"/>
    <property type="project" value="UniProtKB-UniRule"/>
</dbReference>
<dbReference type="AlphaFoldDB" id="A0A1F5RWH7"/>
<evidence type="ECO:0000256" key="2">
    <source>
        <dbReference type="ARBA" id="ARBA00022490"/>
    </source>
</evidence>
<dbReference type="CDD" id="cd02883">
    <property type="entry name" value="NUDIX_Hydrolase"/>
    <property type="match status" value="1"/>
</dbReference>
<keyword evidence="7 9" id="KW-0030">Aminoacyl-tRNA synthetase</keyword>
<dbReference type="InterPro" id="IPR009080">
    <property type="entry name" value="tRNAsynth_Ia_anticodon-bd"/>
</dbReference>
<evidence type="ECO:0000259" key="14">
    <source>
        <dbReference type="Pfam" id="PF13603"/>
    </source>
</evidence>
<dbReference type="SUPFAM" id="SSF53474">
    <property type="entry name" value="alpha/beta-Hydrolases"/>
    <property type="match status" value="1"/>
</dbReference>
<dbReference type="InterPro" id="IPR020084">
    <property type="entry name" value="NUDIX_hydrolase_CS"/>
</dbReference>
<evidence type="ECO:0000259" key="11">
    <source>
        <dbReference type="Pfam" id="PF00133"/>
    </source>
</evidence>
<dbReference type="FunFam" id="1.10.730.10:FF:000011">
    <property type="entry name" value="Leucine--tRNA ligase chloroplastic/mitochondrial"/>
    <property type="match status" value="1"/>
</dbReference>
<dbReference type="InterPro" id="IPR029058">
    <property type="entry name" value="AB_hydrolase_fold"/>
</dbReference>
<feature type="short sequence motif" description="'KMSKS' region" evidence="9">
    <location>
        <begin position="952"/>
        <end position="956"/>
    </location>
</feature>
<dbReference type="GO" id="GO:0004823">
    <property type="term" value="F:leucine-tRNA ligase activity"/>
    <property type="evidence" value="ECO:0007669"/>
    <property type="project" value="UniProtKB-UniRule"/>
</dbReference>
<organism evidence="15 16">
    <name type="scientific">Candidatus Falkowbacteria bacterium RIFCSPHIGHO2_02_FULL_45_15</name>
    <dbReference type="NCBI Taxonomy" id="1797987"/>
    <lineage>
        <taxon>Bacteria</taxon>
        <taxon>Candidatus Falkowiibacteriota</taxon>
    </lineage>
</organism>
<dbReference type="GO" id="GO:0002161">
    <property type="term" value="F:aminoacyl-tRNA deacylase activity"/>
    <property type="evidence" value="ECO:0007669"/>
    <property type="project" value="InterPro"/>
</dbReference>
<evidence type="ECO:0000256" key="7">
    <source>
        <dbReference type="ARBA" id="ARBA00023146"/>
    </source>
</evidence>
<dbReference type="SUPFAM" id="SSF47323">
    <property type="entry name" value="Anticodon-binding domain of a subclass of class I aminoacyl-tRNA synthetases"/>
    <property type="match status" value="1"/>
</dbReference>
<proteinExistence type="inferred from homology"/>
<keyword evidence="6 9" id="KW-0648">Protein biosynthesis</keyword>
<dbReference type="SUPFAM" id="SSF50677">
    <property type="entry name" value="ValRS/IleRS/LeuRS editing domain"/>
    <property type="match status" value="1"/>
</dbReference>
<dbReference type="SUPFAM" id="SSF52374">
    <property type="entry name" value="Nucleotidylyl transferase"/>
    <property type="match status" value="1"/>
</dbReference>
<feature type="binding site" evidence="9">
    <location>
        <position position="955"/>
    </location>
    <ligand>
        <name>ATP</name>
        <dbReference type="ChEBI" id="CHEBI:30616"/>
    </ligand>
</feature>